<dbReference type="Proteomes" id="UP000507470">
    <property type="component" value="Unassembled WGS sequence"/>
</dbReference>
<dbReference type="InterPro" id="IPR043129">
    <property type="entry name" value="ATPase_NBD"/>
</dbReference>
<evidence type="ECO:0000313" key="1">
    <source>
        <dbReference type="EMBL" id="CAC5406529.1"/>
    </source>
</evidence>
<evidence type="ECO:0000313" key="2">
    <source>
        <dbReference type="Proteomes" id="UP000507470"/>
    </source>
</evidence>
<proteinExistence type="predicted"/>
<keyword evidence="2" id="KW-1185">Reference proteome</keyword>
<organism evidence="1 2">
    <name type="scientific">Mytilus coruscus</name>
    <name type="common">Sea mussel</name>
    <dbReference type="NCBI Taxonomy" id="42192"/>
    <lineage>
        <taxon>Eukaryota</taxon>
        <taxon>Metazoa</taxon>
        <taxon>Spiralia</taxon>
        <taxon>Lophotrochozoa</taxon>
        <taxon>Mollusca</taxon>
        <taxon>Bivalvia</taxon>
        <taxon>Autobranchia</taxon>
        <taxon>Pteriomorphia</taxon>
        <taxon>Mytilida</taxon>
        <taxon>Mytiloidea</taxon>
        <taxon>Mytilidae</taxon>
        <taxon>Mytilinae</taxon>
        <taxon>Mytilus</taxon>
    </lineage>
</organism>
<protein>
    <submittedName>
        <fullName evidence="1">Uncharacterized protein</fullName>
    </submittedName>
</protein>
<accession>A0A6J8DF01</accession>
<dbReference type="EMBL" id="CACVKT020007252">
    <property type="protein sequence ID" value="CAC5406529.1"/>
    <property type="molecule type" value="Genomic_DNA"/>
</dbReference>
<gene>
    <name evidence="1" type="ORF">MCOR_40099</name>
</gene>
<dbReference type="PANTHER" id="PTHR14187">
    <property type="entry name" value="ALPHA KINASE/ELONGATION FACTOR 2 KINASE"/>
    <property type="match status" value="1"/>
</dbReference>
<dbReference type="PANTHER" id="PTHR14187:SF5">
    <property type="entry name" value="HEAT SHOCK 70 KDA PROTEIN 12A"/>
    <property type="match status" value="1"/>
</dbReference>
<reference evidence="1 2" key="1">
    <citation type="submission" date="2020-06" db="EMBL/GenBank/DDBJ databases">
        <authorList>
            <person name="Li R."/>
            <person name="Bekaert M."/>
        </authorList>
    </citation>
    <scope>NUCLEOTIDE SEQUENCE [LARGE SCALE GENOMIC DNA]</scope>
    <source>
        <strain evidence="2">wild</strain>
    </source>
</reference>
<name>A0A6J8DF01_MYTCO</name>
<dbReference type="AlphaFoldDB" id="A0A6J8DF01"/>
<dbReference type="SUPFAM" id="SSF53067">
    <property type="entry name" value="Actin-like ATPase domain"/>
    <property type="match status" value="1"/>
</dbReference>
<sequence>MMLYKKKDELTEDTWLKESINVDGITPKRMKAVDVFAAVIEYFRGQILNALQTSHADKVGISKDQLSLALEPEAASIHCGKQLVSVKEQPCGNKAIAGLQKGDKYMVFDQGGAYFELMYNFEHAKTSFKEDTDKTTIRISVAWLDTYKESTKQKLKDVIPQTRFNNKIELLNDKMRIKHSLFRSFFDYSISNVTNELDKFFKKQELSGVHTLLAVGGFSESSVLIDAVKQKLGKKVDVIVPRDPGLAVLKGAVMFGFEPGTIESRVSRYTYGVAMQRNYIDGVDNMSMRPTFGSLIDDVFDIHVRKGQVVEIGHFQPEHTYFPVVDEQKCAHFEFFASEEVDPKYTTENGCNILGVLGVDLTRKDSKDGELSLKINASGTEIGKGHQK</sequence>
<dbReference type="OrthoDB" id="2963168at2759"/>